<dbReference type="GO" id="GO:0031332">
    <property type="term" value="C:RNAi effector complex"/>
    <property type="evidence" value="ECO:0007669"/>
    <property type="project" value="InterPro"/>
</dbReference>
<dbReference type="GO" id="GO:0005634">
    <property type="term" value="C:nucleus"/>
    <property type="evidence" value="ECO:0007669"/>
    <property type="project" value="TreeGrafter"/>
</dbReference>
<sequence>MVQQRPVHKATVKNVLSGDTVILRGKPRANGPPPERLLALSNVQAPRMGTKDRDDEPFAFEAREFLRKLLVGKEVSFIPEYTVTTTNPPREYGVILFNNENVAEKAVQEGWLKVREGKARGPEEEHEATLNELRDRQDEAQAESRGQWSKDKDGMRNVKYTFEGDARQFLNKYKGQSLDAVIEQVRDASTFRVLVTLPDKSHQYLNLMLSGVKAPAAKRDNSDAPAEPFGEEAKYFVETRLLQRGVKILLEGVGQSGGQNFVGSIKHPAGNIAELLLANGYGKCVDWSMTLVTGGPAPLREAERSAKEKKLRVWRDFVAKEKTNESEFDAQVVKIVTGDTLIIKTKQGVEKKVQLASVKQAPRGVGSTAPGSSAKSRDIKEVGYQFEAREFLRKKLVGKQVHVVIDYHKPAQDGFEAKDCATITVGNSNIAEQLVERGLATVIRHRKDDDNRSQRYDQLLLAEAKAQDGQKGLHSTKEQPIVRIVDASENASKARQFLTFLKRSGRQTAVVDHIANGSRLFLWVPKENCRLTFVLAGVRAPRVGRSASEKTEPYGPEALAFVTDRCLQRDVEIEIENIDKTGGFIGSLFIGGENLSVTLLEHGLVSIHDFSANESRYSSQFYAAERSARDAKKGLWKDYVEQEQAEEAAAAAAATVKDEPRREYIDIVVSEIVSGTRFYVQVVNDEIRQLEKLMAELSNYHGSRAGMESAYKPKVGDLVSAKFTEDDAWYRAKVRRVSQQGVAEVLYIDYGNSEVLPLSRLQVLPPQFKSLKPQAQEAVLSFVKAPARDQEYGEESYEHLRSLTGGKQLVANVDAREGNVLCLTLYDPSSSHSAEASLNLEMVRDGQALVNSKVRYAGGNQSIIQALRDAAEAARRERLGLFEFGDPSMEDDLS</sequence>
<dbReference type="FunFam" id="2.40.50.90:FF:000018">
    <property type="entry name" value="Ribonuclease"/>
    <property type="match status" value="1"/>
</dbReference>
<feature type="domain" description="TNase-like" evidence="8">
    <location>
        <begin position="505"/>
        <end position="638"/>
    </location>
</feature>
<dbReference type="PANTHER" id="PTHR12302:SF2">
    <property type="entry name" value="STAPHYLOCOCCAL NUCLEASE DOMAIN-CONTAINING PROTEIN 1"/>
    <property type="match status" value="1"/>
</dbReference>
<dbReference type="STRING" id="13706.A0A1X2HAJ0"/>
<dbReference type="OMA" id="ARCADHH"/>
<evidence type="ECO:0000259" key="7">
    <source>
        <dbReference type="PROSITE" id="PS50304"/>
    </source>
</evidence>
<evidence type="ECO:0000256" key="3">
    <source>
        <dbReference type="ARBA" id="ARBA00022490"/>
    </source>
</evidence>
<dbReference type="FunFam" id="2.30.30.140:FF:000018">
    <property type="entry name" value="Serine/threonine-protein kinase 31"/>
    <property type="match status" value="1"/>
</dbReference>
<dbReference type="SUPFAM" id="SSF63748">
    <property type="entry name" value="Tudor/PWWP/MBT"/>
    <property type="match status" value="1"/>
</dbReference>
<accession>A0A1X2HAJ0</accession>
<evidence type="ECO:0000256" key="2">
    <source>
        <dbReference type="ARBA" id="ARBA00017230"/>
    </source>
</evidence>
<evidence type="ECO:0000256" key="6">
    <source>
        <dbReference type="SAM" id="MobiDB-lite"/>
    </source>
</evidence>
<comment type="subcellular location">
    <subcellularLocation>
        <location evidence="1 5">Cytoplasm</location>
    </subcellularLocation>
</comment>
<dbReference type="GO" id="GO:0031047">
    <property type="term" value="P:regulatory ncRNA-mediated gene silencing"/>
    <property type="evidence" value="ECO:0007669"/>
    <property type="project" value="UniProtKB-UniRule"/>
</dbReference>
<dbReference type="Gene3D" id="2.40.50.90">
    <property type="match status" value="5"/>
</dbReference>
<dbReference type="FunCoup" id="A0A1X2HAJ0">
    <property type="interactions" value="949"/>
</dbReference>
<dbReference type="GO" id="GO:0004518">
    <property type="term" value="F:nuclease activity"/>
    <property type="evidence" value="ECO:0007669"/>
    <property type="project" value="TreeGrafter"/>
</dbReference>
<feature type="compositionally biased region" description="Basic and acidic residues" evidence="6">
    <location>
        <begin position="117"/>
        <end position="139"/>
    </location>
</feature>
<dbReference type="InterPro" id="IPR016685">
    <property type="entry name" value="Silence_cplx_Nase-comp_TudorSN"/>
</dbReference>
<dbReference type="FunFam" id="2.40.50.90:FF:000002">
    <property type="entry name" value="Staphylococcal nuclease domain-containing protein"/>
    <property type="match status" value="1"/>
</dbReference>
<dbReference type="InterPro" id="IPR047386">
    <property type="entry name" value="Tudor_TDRD11"/>
</dbReference>
<dbReference type="InParanoid" id="A0A1X2HAJ0"/>
<dbReference type="Proteomes" id="UP000242180">
    <property type="component" value="Unassembled WGS sequence"/>
</dbReference>
<evidence type="ECO:0000259" key="8">
    <source>
        <dbReference type="PROSITE" id="PS50830"/>
    </source>
</evidence>
<dbReference type="EMBL" id="MCGN01000006">
    <property type="protein sequence ID" value="ORY95214.1"/>
    <property type="molecule type" value="Genomic_DNA"/>
</dbReference>
<dbReference type="FunFam" id="2.40.50.90:FF:000001">
    <property type="entry name" value="Staphylococcal nuclease domain-containing protein"/>
    <property type="match status" value="1"/>
</dbReference>
<evidence type="ECO:0000256" key="5">
    <source>
        <dbReference type="PIRNR" id="PIRNR017179"/>
    </source>
</evidence>
<protein>
    <recommendedName>
        <fullName evidence="2">Staphylococcal nuclease domain-containing protein 1</fullName>
    </recommendedName>
</protein>
<dbReference type="GO" id="GO:0005829">
    <property type="term" value="C:cytosol"/>
    <property type="evidence" value="ECO:0007669"/>
    <property type="project" value="UniProtKB-UniRule"/>
</dbReference>
<dbReference type="Gene3D" id="2.30.30.140">
    <property type="match status" value="1"/>
</dbReference>
<dbReference type="SMART" id="SM00318">
    <property type="entry name" value="SNc"/>
    <property type="match status" value="4"/>
</dbReference>
<dbReference type="SUPFAM" id="SSF50199">
    <property type="entry name" value="Staphylococcal nuclease"/>
    <property type="match status" value="5"/>
</dbReference>
<dbReference type="PANTHER" id="PTHR12302">
    <property type="entry name" value="EBNA2 BINDING PROTEIN P100"/>
    <property type="match status" value="1"/>
</dbReference>
<proteinExistence type="predicted"/>
<feature type="domain" description="TNase-like" evidence="8">
    <location>
        <begin position="6"/>
        <end position="150"/>
    </location>
</feature>
<dbReference type="CDD" id="cd20433">
    <property type="entry name" value="Tudor_TDRD11"/>
    <property type="match status" value="1"/>
</dbReference>
<feature type="domain" description="TNase-like" evidence="8">
    <location>
        <begin position="176"/>
        <end position="316"/>
    </location>
</feature>
<dbReference type="InterPro" id="IPR016071">
    <property type="entry name" value="Staphylococal_nuclease_OB-fold"/>
</dbReference>
<feature type="domain" description="TNase-like" evidence="8">
    <location>
        <begin position="326"/>
        <end position="476"/>
    </location>
</feature>
<dbReference type="PROSITE" id="PS50830">
    <property type="entry name" value="TNASE_3"/>
    <property type="match status" value="4"/>
</dbReference>
<reference evidence="9 10" key="1">
    <citation type="submission" date="2016-07" db="EMBL/GenBank/DDBJ databases">
        <title>Pervasive Adenine N6-methylation of Active Genes in Fungi.</title>
        <authorList>
            <consortium name="DOE Joint Genome Institute"/>
            <person name="Mondo S.J."/>
            <person name="Dannebaum R.O."/>
            <person name="Kuo R.C."/>
            <person name="Labutti K."/>
            <person name="Haridas S."/>
            <person name="Kuo A."/>
            <person name="Salamov A."/>
            <person name="Ahrendt S.R."/>
            <person name="Lipzen A."/>
            <person name="Sullivan W."/>
            <person name="Andreopoulos W.B."/>
            <person name="Clum A."/>
            <person name="Lindquist E."/>
            <person name="Daum C."/>
            <person name="Ramamoorthy G.K."/>
            <person name="Gryganskyi A."/>
            <person name="Culley D."/>
            <person name="Magnuson J.K."/>
            <person name="James T.Y."/>
            <person name="O'Malley M.A."/>
            <person name="Stajich J.E."/>
            <person name="Spatafora J.W."/>
            <person name="Visel A."/>
            <person name="Grigoriev I.V."/>
        </authorList>
    </citation>
    <scope>NUCLEOTIDE SEQUENCE [LARGE SCALE GENOMIC DNA]</scope>
    <source>
        <strain evidence="9 10">NRRL 2496</strain>
    </source>
</reference>
<dbReference type="GO" id="GO:0006402">
    <property type="term" value="P:mRNA catabolic process"/>
    <property type="evidence" value="ECO:0007669"/>
    <property type="project" value="UniProtKB-UniRule"/>
</dbReference>
<comment type="caution">
    <text evidence="9">The sequence shown here is derived from an EMBL/GenBank/DDBJ whole genome shotgun (WGS) entry which is preliminary data.</text>
</comment>
<dbReference type="OrthoDB" id="10023235at2759"/>
<organism evidence="9 10">
    <name type="scientific">Syncephalastrum racemosum</name>
    <name type="common">Filamentous fungus</name>
    <dbReference type="NCBI Taxonomy" id="13706"/>
    <lineage>
        <taxon>Eukaryota</taxon>
        <taxon>Fungi</taxon>
        <taxon>Fungi incertae sedis</taxon>
        <taxon>Mucoromycota</taxon>
        <taxon>Mucoromycotina</taxon>
        <taxon>Mucoromycetes</taxon>
        <taxon>Mucorales</taxon>
        <taxon>Syncephalastraceae</taxon>
        <taxon>Syncephalastrum</taxon>
    </lineage>
</organism>
<evidence type="ECO:0000256" key="4">
    <source>
        <dbReference type="ARBA" id="ARBA00022737"/>
    </source>
</evidence>
<feature type="region of interest" description="Disordered" evidence="6">
    <location>
        <begin position="117"/>
        <end position="152"/>
    </location>
</feature>
<dbReference type="PIRSF" id="PIRSF017179">
    <property type="entry name" value="RISC-Tudor-SN"/>
    <property type="match status" value="1"/>
</dbReference>
<evidence type="ECO:0000313" key="10">
    <source>
        <dbReference type="Proteomes" id="UP000242180"/>
    </source>
</evidence>
<dbReference type="PROSITE" id="PS50304">
    <property type="entry name" value="TUDOR"/>
    <property type="match status" value="1"/>
</dbReference>
<dbReference type="GO" id="GO:0003723">
    <property type="term" value="F:RNA binding"/>
    <property type="evidence" value="ECO:0007669"/>
    <property type="project" value="UniProtKB-UniRule"/>
</dbReference>
<dbReference type="InterPro" id="IPR035437">
    <property type="entry name" value="SNase_OB-fold_sf"/>
</dbReference>
<keyword evidence="3 5" id="KW-0963">Cytoplasm</keyword>
<dbReference type="SMART" id="SM00333">
    <property type="entry name" value="TUDOR"/>
    <property type="match status" value="1"/>
</dbReference>
<dbReference type="Pfam" id="PF00567">
    <property type="entry name" value="TUDOR"/>
    <property type="match status" value="1"/>
</dbReference>
<dbReference type="InterPro" id="IPR002999">
    <property type="entry name" value="Tudor"/>
</dbReference>
<dbReference type="Pfam" id="PF00565">
    <property type="entry name" value="SNase"/>
    <property type="match status" value="5"/>
</dbReference>
<keyword evidence="10" id="KW-1185">Reference proteome</keyword>
<feature type="domain" description="Tudor" evidence="7">
    <location>
        <begin position="712"/>
        <end position="771"/>
    </location>
</feature>
<keyword evidence="4" id="KW-0677">Repeat</keyword>
<dbReference type="AlphaFoldDB" id="A0A1X2HAJ0"/>
<gene>
    <name evidence="9" type="ORF">BCR43DRAFT_458884</name>
</gene>
<name>A0A1X2HAJ0_SYNRA</name>
<evidence type="ECO:0000256" key="1">
    <source>
        <dbReference type="ARBA" id="ARBA00004496"/>
    </source>
</evidence>
<evidence type="ECO:0000313" key="9">
    <source>
        <dbReference type="EMBL" id="ORY95214.1"/>
    </source>
</evidence>